<gene>
    <name evidence="1" type="ORF">JHL16_22660</name>
</gene>
<reference evidence="1" key="1">
    <citation type="submission" date="2021-01" db="EMBL/GenBank/DDBJ databases">
        <authorList>
            <person name="Sun Q."/>
        </authorList>
    </citation>
    <scope>NUCLEOTIDE SEQUENCE</scope>
    <source>
        <strain evidence="1">YIM B02566</strain>
    </source>
</reference>
<name>A0ACC5R947_9HYPH</name>
<evidence type="ECO:0000313" key="2">
    <source>
        <dbReference type="Proteomes" id="UP000616151"/>
    </source>
</evidence>
<organism evidence="1 2">
    <name type="scientific">Taklimakanibacter albus</name>
    <dbReference type="NCBI Taxonomy" id="2800327"/>
    <lineage>
        <taxon>Bacteria</taxon>
        <taxon>Pseudomonadati</taxon>
        <taxon>Pseudomonadota</taxon>
        <taxon>Alphaproteobacteria</taxon>
        <taxon>Hyphomicrobiales</taxon>
        <taxon>Aestuariivirgaceae</taxon>
        <taxon>Taklimakanibacter</taxon>
    </lineage>
</organism>
<sequence>MSRIGILGAGAWGLALASVAERAGHEVIVWARNPETAALINETHRLEKRLPGIEFGARLRATSIPSDLSRAEAVLAVVPAQVLRSVLAQFSDLKAPVVLCAKGIEAETGLLMNEVLGQCLADVPGMILSGPSFAADVARGLPTAVTLAAPDLRLAKDWAAALSLPTFRIYPSDDPRGVELGGAVKNVLAIACGIAAGKSLGDSARAALTTRAFAELTRFGKALGGRPETLTGLSGLGDLLLTCSSRQSRNYSFGLALGAGKSTVEALAEAKGTVEGIATARIVAKLAREQNIDMPISAAVAAVIDGGSDPETEIARLLARPVNPEFHRG</sequence>
<dbReference type="EMBL" id="JAENHL010000007">
    <property type="protein sequence ID" value="MBK1869180.1"/>
    <property type="molecule type" value="Genomic_DNA"/>
</dbReference>
<accession>A0ACC5R947</accession>
<evidence type="ECO:0000313" key="1">
    <source>
        <dbReference type="EMBL" id="MBK1869180.1"/>
    </source>
</evidence>
<keyword evidence="2" id="KW-1185">Reference proteome</keyword>
<dbReference type="Proteomes" id="UP000616151">
    <property type="component" value="Unassembled WGS sequence"/>
</dbReference>
<comment type="caution">
    <text evidence="1">The sequence shown here is derived from an EMBL/GenBank/DDBJ whole genome shotgun (WGS) entry which is preliminary data.</text>
</comment>
<protein>
    <submittedName>
        <fullName evidence="1">NAD(P)-dependent glycerol-3-phosphate dehydrogenase</fullName>
    </submittedName>
</protein>
<proteinExistence type="predicted"/>